<dbReference type="SUPFAM" id="SSF52172">
    <property type="entry name" value="CheY-like"/>
    <property type="match status" value="1"/>
</dbReference>
<dbReference type="GO" id="GO:0003677">
    <property type="term" value="F:DNA binding"/>
    <property type="evidence" value="ECO:0007669"/>
    <property type="project" value="UniProtKB-KW"/>
</dbReference>
<gene>
    <name evidence="9" type="ORF">AUF17_01960</name>
    <name evidence="8" type="ORF">P7D43_18455</name>
</gene>
<keyword evidence="9" id="KW-0238">DNA-binding</keyword>
<reference evidence="9 10" key="1">
    <citation type="submission" date="2017-10" db="EMBL/GenBank/DDBJ databases">
        <title>FDA dAtabase for Regulatory Grade micrObial Sequences (FDA-ARGOS): Supporting development and validation of Infectious Disease Dx tests.</title>
        <authorList>
            <person name="Campos J."/>
            <person name="Goldberg B."/>
            <person name="Tallon L.J."/>
            <person name="Sadzewicz L."/>
            <person name="Sengamalay N."/>
            <person name="Ott S."/>
            <person name="Godinez A."/>
            <person name="Nagaraj S."/>
            <person name="Vyas G."/>
            <person name="Aluvathingal J."/>
            <person name="Nadendla S."/>
            <person name="Geyer C."/>
            <person name="Nandy P."/>
            <person name="Hobson J."/>
            <person name="Sichtig H."/>
        </authorList>
    </citation>
    <scope>NUCLEOTIDE SEQUENCE [LARGE SCALE GENOMIC DNA]</scope>
    <source>
        <strain evidence="9 10">FDAARGOS_185</strain>
    </source>
</reference>
<evidence type="ECO:0000256" key="3">
    <source>
        <dbReference type="ARBA" id="ARBA00023159"/>
    </source>
</evidence>
<keyword evidence="1" id="KW-0963">Cytoplasm</keyword>
<name>A0A8B5VZ87_ENTAV</name>
<dbReference type="GO" id="GO:0000156">
    <property type="term" value="F:phosphorelay response regulator activity"/>
    <property type="evidence" value="ECO:0007669"/>
    <property type="project" value="InterPro"/>
</dbReference>
<evidence type="ECO:0000256" key="5">
    <source>
        <dbReference type="PROSITE-ProRule" id="PRU00169"/>
    </source>
</evidence>
<feature type="domain" description="HTH LytTR-type" evidence="7">
    <location>
        <begin position="144"/>
        <end position="244"/>
    </location>
</feature>
<keyword evidence="5" id="KW-0597">Phosphoprotein</keyword>
<evidence type="ECO:0000313" key="9">
    <source>
        <dbReference type="EMBL" id="TRZ32912.1"/>
    </source>
</evidence>
<dbReference type="InterPro" id="IPR011006">
    <property type="entry name" value="CheY-like_superfamily"/>
</dbReference>
<dbReference type="InterPro" id="IPR046947">
    <property type="entry name" value="LytR-like"/>
</dbReference>
<keyword evidence="2" id="KW-0902">Two-component regulatory system</keyword>
<comment type="caution">
    <text evidence="9">The sequence shown here is derived from an EMBL/GenBank/DDBJ whole genome shotgun (WGS) entry which is preliminary data.</text>
</comment>
<organism evidence="9 10">
    <name type="scientific">Enterococcus avium</name>
    <name type="common">Streptococcus avium</name>
    <dbReference type="NCBI Taxonomy" id="33945"/>
    <lineage>
        <taxon>Bacteria</taxon>
        <taxon>Bacillati</taxon>
        <taxon>Bacillota</taxon>
        <taxon>Bacilli</taxon>
        <taxon>Lactobacillales</taxon>
        <taxon>Enterococcaceae</taxon>
        <taxon>Enterococcus</taxon>
    </lineage>
</organism>
<dbReference type="Gene3D" id="2.40.50.1020">
    <property type="entry name" value="LytTr DNA-binding domain"/>
    <property type="match status" value="1"/>
</dbReference>
<dbReference type="GeneID" id="69569085"/>
<dbReference type="PANTHER" id="PTHR37299">
    <property type="entry name" value="TRANSCRIPTIONAL REGULATOR-RELATED"/>
    <property type="match status" value="1"/>
</dbReference>
<dbReference type="AlphaFoldDB" id="A0A8B5VZ87"/>
<dbReference type="SMART" id="SM00448">
    <property type="entry name" value="REC"/>
    <property type="match status" value="1"/>
</dbReference>
<dbReference type="Pfam" id="PF04397">
    <property type="entry name" value="LytTR"/>
    <property type="match status" value="1"/>
</dbReference>
<evidence type="ECO:0000259" key="7">
    <source>
        <dbReference type="PROSITE" id="PS50930"/>
    </source>
</evidence>
<reference evidence="8" key="2">
    <citation type="submission" date="2023-03" db="EMBL/GenBank/DDBJ databases">
        <authorList>
            <person name="Shen W."/>
            <person name="Cai J."/>
        </authorList>
    </citation>
    <scope>NUCLEOTIDE SEQUENCE</scope>
    <source>
        <strain evidence="8">P33-2</strain>
    </source>
</reference>
<evidence type="ECO:0000313" key="10">
    <source>
        <dbReference type="Proteomes" id="UP000316316"/>
    </source>
</evidence>
<evidence type="ECO:0000256" key="2">
    <source>
        <dbReference type="ARBA" id="ARBA00023012"/>
    </source>
</evidence>
<dbReference type="Proteomes" id="UP001260773">
    <property type="component" value="Unassembled WGS sequence"/>
</dbReference>
<dbReference type="EMBL" id="PDXQ01000001">
    <property type="protein sequence ID" value="TRZ32912.1"/>
    <property type="molecule type" value="Genomic_DNA"/>
</dbReference>
<evidence type="ECO:0000313" key="8">
    <source>
        <dbReference type="EMBL" id="MDT2404352.1"/>
    </source>
</evidence>
<feature type="domain" description="Response regulatory" evidence="6">
    <location>
        <begin position="3"/>
        <end position="127"/>
    </location>
</feature>
<dbReference type="EMBL" id="JARPWH010000097">
    <property type="protein sequence ID" value="MDT2404352.1"/>
    <property type="molecule type" value="Genomic_DNA"/>
</dbReference>
<dbReference type="Pfam" id="PF00072">
    <property type="entry name" value="Response_reg"/>
    <property type="match status" value="1"/>
</dbReference>
<dbReference type="PANTHER" id="PTHR37299:SF3">
    <property type="entry name" value="STAGE 0 SPORULATION PROTEIN A HOMOLOG"/>
    <property type="match status" value="1"/>
</dbReference>
<sequence length="244" mass="28582">MVPIYICEDQPEILNQLEESIRNIIMIEEFDFKVVLATKSPEELLQCLKNQRTKGIYFLDIEFPKESINGFELGKEIRKLDSRGFLIYITTHNELLPETFSYQLEALDYILKDNPARLKQHLKKALLTIQNLLGNESLEEREMFTVESASRILHVPVDTIEYFETSYKKHNVALITSDQYIEFHGNLTQLEERLSSGFIRTHQSYLVNRSKIQNVDKKRRIILLKNGGTCLVSRNKIKELKQLF</sequence>
<dbReference type="SMART" id="SM00850">
    <property type="entry name" value="LytTR"/>
    <property type="match status" value="1"/>
</dbReference>
<dbReference type="PROSITE" id="PS50930">
    <property type="entry name" value="HTH_LYTTR"/>
    <property type="match status" value="1"/>
</dbReference>
<evidence type="ECO:0000259" key="6">
    <source>
        <dbReference type="PROSITE" id="PS50110"/>
    </source>
</evidence>
<keyword evidence="3" id="KW-0010">Activator</keyword>
<protein>
    <submittedName>
        <fullName evidence="9">DNA-binding response regulator</fullName>
    </submittedName>
    <submittedName>
        <fullName evidence="8">LytTR family DNA-binding domain-containing protein</fullName>
    </submittedName>
</protein>
<feature type="modified residue" description="4-aspartylphosphate" evidence="5">
    <location>
        <position position="60"/>
    </location>
</feature>
<dbReference type="InterPro" id="IPR001789">
    <property type="entry name" value="Sig_transdc_resp-reg_receiver"/>
</dbReference>
<comment type="function">
    <text evidence="4">Required for high-level post-exponential phase expression of a series of secreted proteins.</text>
</comment>
<evidence type="ECO:0000256" key="4">
    <source>
        <dbReference type="ARBA" id="ARBA00037164"/>
    </source>
</evidence>
<dbReference type="RefSeq" id="WP_048719017.1">
    <property type="nucleotide sequence ID" value="NZ_JADPDV010000331.1"/>
</dbReference>
<proteinExistence type="predicted"/>
<dbReference type="Gene3D" id="3.40.50.2300">
    <property type="match status" value="1"/>
</dbReference>
<dbReference type="Proteomes" id="UP000316316">
    <property type="component" value="Unassembled WGS sequence"/>
</dbReference>
<evidence type="ECO:0000256" key="1">
    <source>
        <dbReference type="ARBA" id="ARBA00022490"/>
    </source>
</evidence>
<dbReference type="InterPro" id="IPR007492">
    <property type="entry name" value="LytTR_DNA-bd_dom"/>
</dbReference>
<dbReference type="PROSITE" id="PS50110">
    <property type="entry name" value="RESPONSE_REGULATORY"/>
    <property type="match status" value="1"/>
</dbReference>
<accession>A0A8B5VZ87</accession>